<gene>
    <name evidence="1" type="ORF">ARMSODRAFT_753717</name>
</gene>
<sequence>MLLSTVNVMGSIHDPIWSLRMVQLYIQHPHGTFVGSCWWTFIAEKRTNSCAIWLCISVFGENASPRPHVIASRRAQKCSLDHLEVLISDAIPLSRVLSPCPGNLPVLLNESTKRWRTNRGPRKVSVLVPSEIQTIYGQGWALESGDSMLRHLFIIL</sequence>
<accession>A0A2H3BNB6</accession>
<dbReference type="Proteomes" id="UP000218334">
    <property type="component" value="Unassembled WGS sequence"/>
</dbReference>
<dbReference type="EMBL" id="KZ293422">
    <property type="protein sequence ID" value="PBK72349.1"/>
    <property type="molecule type" value="Genomic_DNA"/>
</dbReference>
<reference evidence="2" key="1">
    <citation type="journal article" date="2017" name="Nat. Ecol. Evol.">
        <title>Genome expansion and lineage-specific genetic innovations in the forest pathogenic fungi Armillaria.</title>
        <authorList>
            <person name="Sipos G."/>
            <person name="Prasanna A.N."/>
            <person name="Walter M.C."/>
            <person name="O'Connor E."/>
            <person name="Balint B."/>
            <person name="Krizsan K."/>
            <person name="Kiss B."/>
            <person name="Hess J."/>
            <person name="Varga T."/>
            <person name="Slot J."/>
            <person name="Riley R."/>
            <person name="Boka B."/>
            <person name="Rigling D."/>
            <person name="Barry K."/>
            <person name="Lee J."/>
            <person name="Mihaltcheva S."/>
            <person name="LaButti K."/>
            <person name="Lipzen A."/>
            <person name="Waldron R."/>
            <person name="Moloney N.M."/>
            <person name="Sperisen C."/>
            <person name="Kredics L."/>
            <person name="Vagvoelgyi C."/>
            <person name="Patrignani A."/>
            <person name="Fitzpatrick D."/>
            <person name="Nagy I."/>
            <person name="Doyle S."/>
            <person name="Anderson J.B."/>
            <person name="Grigoriev I.V."/>
            <person name="Gueldener U."/>
            <person name="Muensterkoetter M."/>
            <person name="Nagy L.G."/>
        </authorList>
    </citation>
    <scope>NUCLEOTIDE SEQUENCE [LARGE SCALE GENOMIC DNA]</scope>
    <source>
        <strain evidence="2">28-4</strain>
    </source>
</reference>
<keyword evidence="2" id="KW-1185">Reference proteome</keyword>
<proteinExistence type="predicted"/>
<organism evidence="1 2">
    <name type="scientific">Armillaria solidipes</name>
    <dbReference type="NCBI Taxonomy" id="1076256"/>
    <lineage>
        <taxon>Eukaryota</taxon>
        <taxon>Fungi</taxon>
        <taxon>Dikarya</taxon>
        <taxon>Basidiomycota</taxon>
        <taxon>Agaricomycotina</taxon>
        <taxon>Agaricomycetes</taxon>
        <taxon>Agaricomycetidae</taxon>
        <taxon>Agaricales</taxon>
        <taxon>Marasmiineae</taxon>
        <taxon>Physalacriaceae</taxon>
        <taxon>Armillaria</taxon>
    </lineage>
</organism>
<protein>
    <submittedName>
        <fullName evidence="1">Uncharacterized protein</fullName>
    </submittedName>
</protein>
<name>A0A2H3BNB6_9AGAR</name>
<dbReference type="AlphaFoldDB" id="A0A2H3BNB6"/>
<evidence type="ECO:0000313" key="2">
    <source>
        <dbReference type="Proteomes" id="UP000218334"/>
    </source>
</evidence>
<evidence type="ECO:0000313" key="1">
    <source>
        <dbReference type="EMBL" id="PBK72349.1"/>
    </source>
</evidence>